<dbReference type="GO" id="GO:1902209">
    <property type="term" value="P:negative regulation of bacterial-type flagellum assembly"/>
    <property type="evidence" value="ECO:0007669"/>
    <property type="project" value="InterPro"/>
</dbReference>
<protein>
    <recommendedName>
        <fullName evidence="3">Flagellum biosynthesis repressor protein FlbT</fullName>
    </recommendedName>
</protein>
<gene>
    <name evidence="2" type="ORF">MNBD_ALPHA05-2437</name>
</gene>
<sequence length="135" mass="14809">MTGLVLKLKPNEKVLVNGVLLQNGDRAARIRVRSSNVSILRSRDAISPQDANTPLTRIYYIAQLAMAGQAEPDEAVRQVRDGIDQLSEIFTGHCAQDLSRAHKAAGEGKFFLVMRALKRLFPIEKAMLAQRGGAP</sequence>
<evidence type="ECO:0000313" key="2">
    <source>
        <dbReference type="EMBL" id="VAW08000.1"/>
    </source>
</evidence>
<accession>A0A3B0SU32</accession>
<dbReference type="Pfam" id="PF07378">
    <property type="entry name" value="FlbT"/>
    <property type="match status" value="1"/>
</dbReference>
<dbReference type="InterPro" id="IPR009967">
    <property type="entry name" value="Flagellum_FlbT"/>
</dbReference>
<proteinExistence type="predicted"/>
<dbReference type="EMBL" id="UOEH01000628">
    <property type="protein sequence ID" value="VAW08000.1"/>
    <property type="molecule type" value="Genomic_DNA"/>
</dbReference>
<dbReference type="GO" id="GO:0006402">
    <property type="term" value="P:mRNA catabolic process"/>
    <property type="evidence" value="ECO:0007669"/>
    <property type="project" value="InterPro"/>
</dbReference>
<evidence type="ECO:0008006" key="3">
    <source>
        <dbReference type="Google" id="ProtNLM"/>
    </source>
</evidence>
<dbReference type="AlphaFoldDB" id="A0A3B0SU32"/>
<reference evidence="2" key="1">
    <citation type="submission" date="2018-06" db="EMBL/GenBank/DDBJ databases">
        <authorList>
            <person name="Zhirakovskaya E."/>
        </authorList>
    </citation>
    <scope>NUCLEOTIDE SEQUENCE</scope>
</reference>
<name>A0A3B0SU32_9ZZZZ</name>
<dbReference type="GO" id="GO:0048027">
    <property type="term" value="F:mRNA 5'-UTR binding"/>
    <property type="evidence" value="ECO:0007669"/>
    <property type="project" value="InterPro"/>
</dbReference>
<keyword evidence="1" id="KW-0694">RNA-binding</keyword>
<evidence type="ECO:0000256" key="1">
    <source>
        <dbReference type="ARBA" id="ARBA00022884"/>
    </source>
</evidence>
<organism evidence="2">
    <name type="scientific">hydrothermal vent metagenome</name>
    <dbReference type="NCBI Taxonomy" id="652676"/>
    <lineage>
        <taxon>unclassified sequences</taxon>
        <taxon>metagenomes</taxon>
        <taxon>ecological metagenomes</taxon>
    </lineage>
</organism>